<evidence type="ECO:0000256" key="3">
    <source>
        <dbReference type="ARBA" id="ARBA00029596"/>
    </source>
</evidence>
<dbReference type="InterPro" id="IPR005493">
    <property type="entry name" value="RraA/RraA-like"/>
</dbReference>
<dbReference type="InterPro" id="IPR036704">
    <property type="entry name" value="RraA/RraA-like_sf"/>
</dbReference>
<dbReference type="GO" id="GO:0046872">
    <property type="term" value="F:metal ion binding"/>
    <property type="evidence" value="ECO:0007669"/>
    <property type="project" value="UniProtKB-KW"/>
</dbReference>
<keyword evidence="5" id="KW-0460">Magnesium</keyword>
<dbReference type="PANTHER" id="PTHR33254">
    <property type="entry name" value="4-HYDROXY-4-METHYL-2-OXOGLUTARATE ALDOLASE 3-RELATED"/>
    <property type="match status" value="1"/>
</dbReference>
<evidence type="ECO:0000256" key="1">
    <source>
        <dbReference type="ARBA" id="ARBA00001968"/>
    </source>
</evidence>
<dbReference type="NCBIfam" id="NF004850">
    <property type="entry name" value="PRK06201.1"/>
    <property type="match status" value="1"/>
</dbReference>
<name>A0A261SAL9_9BORD</name>
<protein>
    <recommendedName>
        <fullName evidence="2">Putative 4-hydroxy-4-methyl-2-oxoglutarate aldolase</fullName>
    </recommendedName>
    <alternativeName>
        <fullName evidence="3">Regulator of ribonuclease activity homolog</fullName>
    </alternativeName>
    <alternativeName>
        <fullName evidence="4">RraA-like protein</fullName>
    </alternativeName>
</protein>
<dbReference type="CDD" id="cd16841">
    <property type="entry name" value="RraA_family"/>
    <property type="match status" value="1"/>
</dbReference>
<dbReference type="SUPFAM" id="SSF89562">
    <property type="entry name" value="RraA-like"/>
    <property type="match status" value="1"/>
</dbReference>
<feature type="binding site" evidence="5">
    <location>
        <begin position="111"/>
        <end position="114"/>
    </location>
    <ligand>
        <name>substrate</name>
    </ligand>
</feature>
<dbReference type="Proteomes" id="UP000216020">
    <property type="component" value="Unassembled WGS sequence"/>
</dbReference>
<evidence type="ECO:0000256" key="5">
    <source>
        <dbReference type="PIRSR" id="PIRSR605493-1"/>
    </source>
</evidence>
<reference evidence="7" key="1">
    <citation type="submission" date="2017-05" db="EMBL/GenBank/DDBJ databases">
        <title>Complete and WGS of Bordetella genogroups.</title>
        <authorList>
            <person name="Spilker T."/>
            <person name="Lipuma J."/>
        </authorList>
    </citation>
    <scope>NUCLEOTIDE SEQUENCE [LARGE SCALE GENOMIC DNA]</scope>
    <source>
        <strain evidence="7">AU16122</strain>
    </source>
</reference>
<feature type="binding site" evidence="5">
    <location>
        <position position="133"/>
    </location>
    <ligand>
        <name>substrate</name>
    </ligand>
</feature>
<evidence type="ECO:0000313" key="6">
    <source>
        <dbReference type="EMBL" id="OZI34444.1"/>
    </source>
</evidence>
<keyword evidence="6" id="KW-0489">Methyltransferase</keyword>
<dbReference type="RefSeq" id="WP_094853437.1">
    <property type="nucleotide sequence ID" value="NZ_NEVM01000002.1"/>
</dbReference>
<sequence>MEPTTTNASSQPSWPAGFRINPRAAGPAADIVQGFQGLPAAAVGDSMSRHVGTLGLRQYHARLDTTICGPAFTVRVRPGDNLMIHKALLMVRPGDVLVIDGGGDVTQALVGGLMRTTCVARKLAGLVIDGAVRDLVEWAEDGMPIWARGHTHRGPTKDGPGEINVPIVCAGMAVLPGDLIVADADGVIAVRAEDAADILARTRAHLEKEARIRETNRSGTADPERFDAVLRAKGLPV</sequence>
<evidence type="ECO:0000256" key="2">
    <source>
        <dbReference type="ARBA" id="ARBA00016549"/>
    </source>
</evidence>
<accession>A0A261SAL9</accession>
<dbReference type="Pfam" id="PF03737">
    <property type="entry name" value="RraA-like"/>
    <property type="match status" value="1"/>
</dbReference>
<dbReference type="EMBL" id="NEVM01000002">
    <property type="protein sequence ID" value="OZI34444.1"/>
    <property type="molecule type" value="Genomic_DNA"/>
</dbReference>
<keyword evidence="7" id="KW-1185">Reference proteome</keyword>
<comment type="caution">
    <text evidence="6">The sequence shown here is derived from an EMBL/GenBank/DDBJ whole genome shotgun (WGS) entry which is preliminary data.</text>
</comment>
<dbReference type="Gene3D" id="3.50.30.40">
    <property type="entry name" value="Ribonuclease E inhibitor RraA/RraA-like"/>
    <property type="match status" value="1"/>
</dbReference>
<keyword evidence="5" id="KW-0479">Metal-binding</keyword>
<dbReference type="GO" id="GO:0032259">
    <property type="term" value="P:methylation"/>
    <property type="evidence" value="ECO:0007669"/>
    <property type="project" value="UniProtKB-KW"/>
</dbReference>
<comment type="cofactor">
    <cofactor evidence="1">
        <name>a divalent metal cation</name>
        <dbReference type="ChEBI" id="CHEBI:60240"/>
    </cofactor>
</comment>
<dbReference type="PANTHER" id="PTHR33254:SF4">
    <property type="entry name" value="4-HYDROXY-4-METHYL-2-OXOGLUTARATE ALDOLASE 3-RELATED"/>
    <property type="match status" value="1"/>
</dbReference>
<comment type="cofactor">
    <cofactor evidence="5">
        <name>Mg(2+)</name>
        <dbReference type="ChEBI" id="CHEBI:18420"/>
    </cofactor>
</comment>
<proteinExistence type="predicted"/>
<evidence type="ECO:0000256" key="4">
    <source>
        <dbReference type="ARBA" id="ARBA00030169"/>
    </source>
</evidence>
<dbReference type="AlphaFoldDB" id="A0A261SAL9"/>
<dbReference type="OrthoDB" id="8717144at2"/>
<evidence type="ECO:0000313" key="7">
    <source>
        <dbReference type="Proteomes" id="UP000216020"/>
    </source>
</evidence>
<feature type="binding site" evidence="5">
    <location>
        <position position="134"/>
    </location>
    <ligand>
        <name>Mg(2+)</name>
        <dbReference type="ChEBI" id="CHEBI:18420"/>
    </ligand>
</feature>
<organism evidence="6 7">
    <name type="scientific">Bordetella genomosp. 10</name>
    <dbReference type="NCBI Taxonomy" id="1416804"/>
    <lineage>
        <taxon>Bacteria</taxon>
        <taxon>Pseudomonadati</taxon>
        <taxon>Pseudomonadota</taxon>
        <taxon>Betaproteobacteria</taxon>
        <taxon>Burkholderiales</taxon>
        <taxon>Alcaligenaceae</taxon>
        <taxon>Bordetella</taxon>
    </lineage>
</organism>
<gene>
    <name evidence="6" type="ORF">CAL29_13080</name>
</gene>
<keyword evidence="6" id="KW-0808">Transferase</keyword>
<dbReference type="GO" id="GO:0008168">
    <property type="term" value="F:methyltransferase activity"/>
    <property type="evidence" value="ECO:0007669"/>
    <property type="project" value="UniProtKB-KW"/>
</dbReference>